<proteinExistence type="predicted"/>
<dbReference type="OrthoDB" id="1849931at2"/>
<feature type="region of interest" description="Disordered" evidence="1">
    <location>
        <begin position="132"/>
        <end position="174"/>
    </location>
</feature>
<sequence length="256" mass="27864">MKLEMDLKPKDIVLLKVLGCVLIAFVMIRFLIFPGIEKHMDLVDQRDEVVAEQEDMQALIDRMDTFDAIIANQQSSLKSAQEGYYDLLENREVDELITGIVLNHNLFPVYLNITDTTAGVPEAYLYAPQAATGNTSTADSSADTSTDATQDSAAADSTDSSDSKDSATESSAAVSAPYVNTTSVDVTIRGSEAEIKAFLDDIARNYPGIQVRTFNMQENDYVNTTMQTVSEMSCSCTLAVYVCGEQQTAQTEGASN</sequence>
<feature type="transmembrane region" description="Helical" evidence="2">
    <location>
        <begin position="12"/>
        <end position="32"/>
    </location>
</feature>
<evidence type="ECO:0000313" key="3">
    <source>
        <dbReference type="EMBL" id="PWE88079.1"/>
    </source>
</evidence>
<dbReference type="EMBL" id="JRFU01000003">
    <property type="protein sequence ID" value="PWE88079.1"/>
    <property type="molecule type" value="Genomic_DNA"/>
</dbReference>
<evidence type="ECO:0000256" key="1">
    <source>
        <dbReference type="SAM" id="MobiDB-lite"/>
    </source>
</evidence>
<dbReference type="RefSeq" id="WP_109214309.1">
    <property type="nucleotide sequence ID" value="NZ_JBGLFH010000011.1"/>
</dbReference>
<protein>
    <recommendedName>
        <fullName evidence="5">General secretion pathway, M protein</fullName>
    </recommendedName>
</protein>
<keyword evidence="2" id="KW-1133">Transmembrane helix</keyword>
<evidence type="ECO:0008006" key="5">
    <source>
        <dbReference type="Google" id="ProtNLM"/>
    </source>
</evidence>
<comment type="caution">
    <text evidence="3">The sequence shown here is derived from an EMBL/GenBank/DDBJ whole genome shotgun (WGS) entry which is preliminary data.</text>
</comment>
<gene>
    <name evidence="3" type="ORF">LG34_00240</name>
</gene>
<keyword evidence="2" id="KW-0812">Transmembrane</keyword>
<keyword evidence="4" id="KW-1185">Reference proteome</keyword>
<dbReference type="Proteomes" id="UP000245288">
    <property type="component" value="Unassembled WGS sequence"/>
</dbReference>
<feature type="compositionally biased region" description="Low complexity" evidence="1">
    <location>
        <begin position="132"/>
        <end position="160"/>
    </location>
</feature>
<organism evidence="3 4">
    <name type="scientific">Eubacterium ramulus</name>
    <dbReference type="NCBI Taxonomy" id="39490"/>
    <lineage>
        <taxon>Bacteria</taxon>
        <taxon>Bacillati</taxon>
        <taxon>Bacillota</taxon>
        <taxon>Clostridia</taxon>
        <taxon>Eubacteriales</taxon>
        <taxon>Eubacteriaceae</taxon>
        <taxon>Eubacterium</taxon>
    </lineage>
</organism>
<accession>A0A2V1JVD4</accession>
<reference evidence="3 4" key="1">
    <citation type="submission" date="2014-09" db="EMBL/GenBank/DDBJ databases">
        <title>Butyrate-producing bacteria isolated from human gut.</title>
        <authorList>
            <person name="Zhang Q."/>
            <person name="Zhao L."/>
        </authorList>
    </citation>
    <scope>NUCLEOTIDE SEQUENCE [LARGE SCALE GENOMIC DNA]</scope>
    <source>
        <strain evidence="3 4">21</strain>
    </source>
</reference>
<evidence type="ECO:0000313" key="4">
    <source>
        <dbReference type="Proteomes" id="UP000245288"/>
    </source>
</evidence>
<keyword evidence="2" id="KW-0472">Membrane</keyword>
<dbReference type="AlphaFoldDB" id="A0A2V1JVD4"/>
<name>A0A2V1JVD4_EUBRA</name>
<evidence type="ECO:0000256" key="2">
    <source>
        <dbReference type="SAM" id="Phobius"/>
    </source>
</evidence>